<proteinExistence type="predicted"/>
<name>A0ACC2UYY4_9TREE</name>
<dbReference type="Proteomes" id="UP001230649">
    <property type="component" value="Unassembled WGS sequence"/>
</dbReference>
<reference evidence="1" key="1">
    <citation type="submission" date="2023-04" db="EMBL/GenBank/DDBJ databases">
        <title>Draft Genome sequencing of Naganishia species isolated from polar environments using Oxford Nanopore Technology.</title>
        <authorList>
            <person name="Leo P."/>
            <person name="Venkateswaran K."/>
        </authorList>
    </citation>
    <scope>NUCLEOTIDE SEQUENCE</scope>
    <source>
        <strain evidence="1">MNA-CCFEE 5262</strain>
    </source>
</reference>
<accession>A0ACC2UYY4</accession>
<comment type="caution">
    <text evidence="1">The sequence shown here is derived from an EMBL/GenBank/DDBJ whole genome shotgun (WGS) entry which is preliminary data.</text>
</comment>
<evidence type="ECO:0000313" key="1">
    <source>
        <dbReference type="EMBL" id="KAJ9092288.1"/>
    </source>
</evidence>
<protein>
    <submittedName>
        <fullName evidence="1">Uncharacterized protein</fullName>
    </submittedName>
</protein>
<keyword evidence="2" id="KW-1185">Reference proteome</keyword>
<evidence type="ECO:0000313" key="2">
    <source>
        <dbReference type="Proteomes" id="UP001230649"/>
    </source>
</evidence>
<organism evidence="1 2">
    <name type="scientific">Naganishia adeliensis</name>
    <dbReference type="NCBI Taxonomy" id="92952"/>
    <lineage>
        <taxon>Eukaryota</taxon>
        <taxon>Fungi</taxon>
        <taxon>Dikarya</taxon>
        <taxon>Basidiomycota</taxon>
        <taxon>Agaricomycotina</taxon>
        <taxon>Tremellomycetes</taxon>
        <taxon>Filobasidiales</taxon>
        <taxon>Filobasidiaceae</taxon>
        <taxon>Naganishia</taxon>
    </lineage>
</organism>
<sequence length="121" mass="13763">MDNDDPEKSSLLEKNLKGSLQNAYFASKLQDDYDKMRNRKEESASRRVAGGRHLIPGGPVTVGLCRDIDERQLLEEKEQQAILKQKRELGILFWRELKSASTKYANRINKRARGAAQTDSA</sequence>
<gene>
    <name evidence="1" type="ORF">QFC20_007416</name>
</gene>
<dbReference type="EMBL" id="JASBWS010000179">
    <property type="protein sequence ID" value="KAJ9092288.1"/>
    <property type="molecule type" value="Genomic_DNA"/>
</dbReference>